<dbReference type="NCBIfam" id="NF033504">
    <property type="entry name" value="Ni_dep_LarA"/>
    <property type="match status" value="1"/>
</dbReference>
<dbReference type="PANTHER" id="PTHR33171:SF17">
    <property type="entry name" value="LARA-LIKE N-TERMINAL DOMAIN-CONTAINING PROTEIN"/>
    <property type="match status" value="1"/>
</dbReference>
<dbReference type="InterPro" id="IPR047926">
    <property type="entry name" value="Ni_dep_LarA"/>
</dbReference>
<reference evidence="4" key="1">
    <citation type="journal article" date="2016" name="Genome Announc.">
        <title>Complete genome sequence of Alkaliphilus metalliredigens strain QYMF, an alkaliphilic and metal-reducing bacterium isolated from borax-contaminated leachate ponds.</title>
        <authorList>
            <person name="Hwang C."/>
            <person name="Copeland A."/>
            <person name="Lucas S."/>
            <person name="Lapidus A."/>
            <person name="Barry K."/>
            <person name="Detter J.C."/>
            <person name="Glavina Del Rio T."/>
            <person name="Hammon N."/>
            <person name="Israni S."/>
            <person name="Dalin E."/>
            <person name="Tice H."/>
            <person name="Pitluck S."/>
            <person name="Chertkov O."/>
            <person name="Brettin T."/>
            <person name="Bruce D."/>
            <person name="Han C."/>
            <person name="Schmutz J."/>
            <person name="Larimer F."/>
            <person name="Land M.L."/>
            <person name="Hauser L."/>
            <person name="Kyrpides N."/>
            <person name="Mikhailova N."/>
            <person name="Ye Q."/>
            <person name="Zhou J."/>
            <person name="Richardson P."/>
            <person name="Fields M.W."/>
        </authorList>
    </citation>
    <scope>NUCLEOTIDE SEQUENCE [LARGE SCALE GENOMIC DNA]</scope>
    <source>
        <strain evidence="4">QYMF</strain>
    </source>
</reference>
<gene>
    <name evidence="3" type="ordered locus">Amet_0538</name>
</gene>
<dbReference type="eggNOG" id="COG3875">
    <property type="taxonomic scope" value="Bacteria"/>
</dbReference>
<dbReference type="InterPro" id="IPR043166">
    <property type="entry name" value="LarA-like_C"/>
</dbReference>
<keyword evidence="4" id="KW-1185">Reference proteome</keyword>
<dbReference type="Proteomes" id="UP000001572">
    <property type="component" value="Chromosome"/>
</dbReference>
<dbReference type="InterPro" id="IPR018657">
    <property type="entry name" value="LarA-like_N"/>
</dbReference>
<dbReference type="InterPro" id="IPR048520">
    <property type="entry name" value="LarA_C"/>
</dbReference>
<dbReference type="STRING" id="293826.Amet_0538"/>
<dbReference type="EMBL" id="CP000724">
    <property type="protein sequence ID" value="ABR46765.1"/>
    <property type="molecule type" value="Genomic_DNA"/>
</dbReference>
<dbReference type="GO" id="GO:0050043">
    <property type="term" value="F:lactate racemase activity"/>
    <property type="evidence" value="ECO:0007669"/>
    <property type="project" value="InterPro"/>
</dbReference>
<name>A6TKP7_ALKMQ</name>
<feature type="domain" description="LarA-like N-terminal" evidence="1">
    <location>
        <begin position="8"/>
        <end position="208"/>
    </location>
</feature>
<dbReference type="OrthoDB" id="9770545at2"/>
<evidence type="ECO:0000313" key="3">
    <source>
        <dbReference type="EMBL" id="ABR46765.1"/>
    </source>
</evidence>
<evidence type="ECO:0000259" key="2">
    <source>
        <dbReference type="Pfam" id="PF21113"/>
    </source>
</evidence>
<dbReference type="PANTHER" id="PTHR33171">
    <property type="entry name" value="LAR_N DOMAIN-CONTAINING PROTEIN"/>
    <property type="match status" value="1"/>
</dbReference>
<dbReference type="HOGENOM" id="CLU_050189_0_0_9"/>
<evidence type="ECO:0000313" key="4">
    <source>
        <dbReference type="Proteomes" id="UP000001572"/>
    </source>
</evidence>
<dbReference type="Gene3D" id="3.90.226.30">
    <property type="match status" value="1"/>
</dbReference>
<organism evidence="3 4">
    <name type="scientific">Alkaliphilus metalliredigens (strain QYMF)</name>
    <dbReference type="NCBI Taxonomy" id="293826"/>
    <lineage>
        <taxon>Bacteria</taxon>
        <taxon>Bacillati</taxon>
        <taxon>Bacillota</taxon>
        <taxon>Clostridia</taxon>
        <taxon>Peptostreptococcales</taxon>
        <taxon>Natronincolaceae</taxon>
        <taxon>Alkaliphilus</taxon>
    </lineage>
</organism>
<dbReference type="Pfam" id="PF09861">
    <property type="entry name" value="Lar_N"/>
    <property type="match status" value="1"/>
</dbReference>
<dbReference type="AlphaFoldDB" id="A6TKP7"/>
<dbReference type="RefSeq" id="WP_011971673.1">
    <property type="nucleotide sequence ID" value="NC_009633.1"/>
</dbReference>
<proteinExistence type="predicted"/>
<feature type="domain" description="Lactate racemase C-terminal" evidence="2">
    <location>
        <begin position="282"/>
        <end position="421"/>
    </location>
</feature>
<evidence type="ECO:0000259" key="1">
    <source>
        <dbReference type="Pfam" id="PF09861"/>
    </source>
</evidence>
<protein>
    <submittedName>
        <fullName evidence="3">Uncharacterized protein</fullName>
    </submittedName>
</protein>
<sequence>MKTVEMKYGTGSTNVSIPAEHLLSIIKNNPMNINGTEEEIILNSLEKPVGTPKLREIVHPGEKICIVFSDITRAWQKMSTFIPYIVAELNQAGIKDEDILFISSTGSHRGHTKEEHSWLLGADITSRCEIIDHDCLNEENLVYLGTTSFGTPVSVNKRAMECDHIVLTGAIVFHLLAGWGGGKKSVLPGICSYNTIMTNHALSLSPNVGEGSNPLVRSGNWVDNPLHEDMLEASSFVNPSFMLNVIVGADGSICHAVSGHYVKAHEAGCQVVQEMDGVEIQEKADLVIASAGGYPKDINLYQTSKTLINAKEAVKDGGTIIILSQCIEGFGNDHVQEIIQNYDTVVERENALREDFSIAKYIGYFVSEAAERFNLILVSEMEQSLVERANIRVVKTIEEALTLTYKEMGKNLKTHLMPQGANTLPQVK</sequence>
<dbReference type="Gene3D" id="3.40.50.11440">
    <property type="match status" value="1"/>
</dbReference>
<dbReference type="KEGG" id="amt:Amet_0538"/>
<dbReference type="Pfam" id="PF21113">
    <property type="entry name" value="LarA_C"/>
    <property type="match status" value="1"/>
</dbReference>
<dbReference type="InterPro" id="IPR048068">
    <property type="entry name" value="LarA-like"/>
</dbReference>
<accession>A6TKP7</accession>